<keyword evidence="3 4" id="KW-0592">Phosphate transport</keyword>
<dbReference type="SUPFAM" id="SSF53850">
    <property type="entry name" value="Periplasmic binding protein-like II"/>
    <property type="match status" value="1"/>
</dbReference>
<feature type="region of interest" description="Disordered" evidence="5">
    <location>
        <begin position="183"/>
        <end position="205"/>
    </location>
</feature>
<reference evidence="8" key="1">
    <citation type="journal article" date="2019" name="Int. J. Syst. Evol. Microbiol.">
        <title>The Global Catalogue of Microorganisms (GCM) 10K type strain sequencing project: providing services to taxonomists for standard genome sequencing and annotation.</title>
        <authorList>
            <consortium name="The Broad Institute Genomics Platform"/>
            <consortium name="The Broad Institute Genome Sequencing Center for Infectious Disease"/>
            <person name="Wu L."/>
            <person name="Ma J."/>
        </authorList>
    </citation>
    <scope>NUCLEOTIDE SEQUENCE [LARGE SCALE GENOMIC DNA]</scope>
    <source>
        <strain evidence="8">JCM 14917</strain>
    </source>
</reference>
<dbReference type="PANTHER" id="PTHR42996:SF1">
    <property type="entry name" value="PHOSPHATE-BINDING PROTEIN PSTS"/>
    <property type="match status" value="1"/>
</dbReference>
<organism evidence="7 8">
    <name type="scientific">Arthrobacter parietis</name>
    <dbReference type="NCBI Taxonomy" id="271434"/>
    <lineage>
        <taxon>Bacteria</taxon>
        <taxon>Bacillati</taxon>
        <taxon>Actinomycetota</taxon>
        <taxon>Actinomycetes</taxon>
        <taxon>Micrococcales</taxon>
        <taxon>Micrococcaceae</taxon>
        <taxon>Arthrobacter</taxon>
    </lineage>
</organism>
<dbReference type="Proteomes" id="UP001500974">
    <property type="component" value="Unassembled WGS sequence"/>
</dbReference>
<evidence type="ECO:0000256" key="5">
    <source>
        <dbReference type="SAM" id="MobiDB-lite"/>
    </source>
</evidence>
<gene>
    <name evidence="7" type="primary">pstS_1</name>
    <name evidence="7" type="ORF">GCM10009784_11870</name>
</gene>
<dbReference type="PANTHER" id="PTHR42996">
    <property type="entry name" value="PHOSPHATE-BINDING PROTEIN PSTS"/>
    <property type="match status" value="1"/>
</dbReference>
<evidence type="ECO:0000259" key="6">
    <source>
        <dbReference type="Pfam" id="PF12849"/>
    </source>
</evidence>
<evidence type="ECO:0000256" key="3">
    <source>
        <dbReference type="ARBA" id="ARBA00022592"/>
    </source>
</evidence>
<evidence type="ECO:0000313" key="7">
    <source>
        <dbReference type="EMBL" id="GAA2174265.1"/>
    </source>
</evidence>
<comment type="similarity">
    <text evidence="1 4">Belongs to the PstS family.</text>
</comment>
<dbReference type="PIRSF" id="PIRSF002756">
    <property type="entry name" value="PstS"/>
    <property type="match status" value="1"/>
</dbReference>
<dbReference type="CDD" id="cd13565">
    <property type="entry name" value="PBP2_PstS"/>
    <property type="match status" value="1"/>
</dbReference>
<name>A0ABP5MHZ1_9MICC</name>
<dbReference type="InterPro" id="IPR050962">
    <property type="entry name" value="Phosphate-bind_PstS"/>
</dbReference>
<comment type="caution">
    <text evidence="7">The sequence shown here is derived from an EMBL/GenBank/DDBJ whole genome shotgun (WGS) entry which is preliminary data.</text>
</comment>
<dbReference type="Pfam" id="PF12849">
    <property type="entry name" value="PBP_like_2"/>
    <property type="match status" value="1"/>
</dbReference>
<feature type="domain" description="PBP" evidence="6">
    <location>
        <begin position="52"/>
        <end position="352"/>
    </location>
</feature>
<evidence type="ECO:0000256" key="2">
    <source>
        <dbReference type="ARBA" id="ARBA00022448"/>
    </source>
</evidence>
<proteinExistence type="inferred from homology"/>
<dbReference type="InterPro" id="IPR024370">
    <property type="entry name" value="PBP_domain"/>
</dbReference>
<feature type="compositionally biased region" description="Polar residues" evidence="5">
    <location>
        <begin position="195"/>
        <end position="205"/>
    </location>
</feature>
<dbReference type="EMBL" id="BAAAON010000001">
    <property type="protein sequence ID" value="GAA2174265.1"/>
    <property type="molecule type" value="Genomic_DNA"/>
</dbReference>
<keyword evidence="8" id="KW-1185">Reference proteome</keyword>
<evidence type="ECO:0000313" key="8">
    <source>
        <dbReference type="Proteomes" id="UP001500974"/>
    </source>
</evidence>
<dbReference type="InterPro" id="IPR005673">
    <property type="entry name" value="ABC_phos-bd_PstS"/>
</dbReference>
<accession>A0ABP5MHZ1</accession>
<dbReference type="NCBIfam" id="TIGR00975">
    <property type="entry name" value="3a0107s03"/>
    <property type="match status" value="1"/>
</dbReference>
<protein>
    <recommendedName>
        <fullName evidence="4">Phosphate-binding protein</fullName>
    </recommendedName>
</protein>
<keyword evidence="2 4" id="KW-0813">Transport</keyword>
<evidence type="ECO:0000256" key="4">
    <source>
        <dbReference type="PIRNR" id="PIRNR002756"/>
    </source>
</evidence>
<sequence length="385" mass="40003">MFNVGTPSIHLYRGRVIFRRVLTIALSCAAGLTVASCGSDYPLGPEQEAAAQNATSTLSGTITGAGSSAQGPAMNAWQAEFATMHPDVRVQYSPDGSGAGRGALLAGAVDFAGSDAYLSEEELEESREVCGPEGAFNIPAYVAPISIAFNLPGIEELNLDAATIARIFRGEITRWNDPAIASQNEGVDLPDTRITPVSRSDDSGTTENFTDYLHAVVPEIWTNEADGTFPAGLAGENAKGNAGVVSTVAATEGAVTYADDSAVGPPLGRAKLLVGDEYVAVSSEAAAAAVDEAEPVEGRAEFDIALNLDRKTTAPGAYPLVLVSYHIFCSTYEDEQTANLVKTFGTFVVSEEGQQAAAVAAGSAPISENLSERATEAINTISVEE</sequence>
<evidence type="ECO:0000256" key="1">
    <source>
        <dbReference type="ARBA" id="ARBA00008725"/>
    </source>
</evidence>
<dbReference type="Gene3D" id="3.40.190.10">
    <property type="entry name" value="Periplasmic binding protein-like II"/>
    <property type="match status" value="2"/>
</dbReference>